<dbReference type="Pfam" id="PF01048">
    <property type="entry name" value="PNP_UDP_1"/>
    <property type="match status" value="1"/>
</dbReference>
<dbReference type="InterPro" id="IPR011268">
    <property type="entry name" value="Purine_phosphorylase"/>
</dbReference>
<evidence type="ECO:0000256" key="2">
    <source>
        <dbReference type="ARBA" id="ARBA00006751"/>
    </source>
</evidence>
<evidence type="ECO:0000256" key="1">
    <source>
        <dbReference type="ARBA" id="ARBA00005058"/>
    </source>
</evidence>
<reference evidence="7 8" key="1">
    <citation type="journal article" date="2013" name="Antonie Van Leeuwenhoek">
        <title>Dongia rigui sp. nov., isolated from freshwater of a large wetland in Korea.</title>
        <authorList>
            <person name="Baik K.S."/>
            <person name="Hwang Y.M."/>
            <person name="Choi J.S."/>
            <person name="Kwon J."/>
            <person name="Seong C.N."/>
        </authorList>
    </citation>
    <scope>NUCLEOTIDE SEQUENCE [LARGE SCALE GENOMIC DNA]</scope>
    <source>
        <strain evidence="7 8">04SU4-P</strain>
    </source>
</reference>
<evidence type="ECO:0000256" key="3">
    <source>
        <dbReference type="ARBA" id="ARBA00022676"/>
    </source>
</evidence>
<organism evidence="7 8">
    <name type="scientific">Dongia rigui</name>
    <dbReference type="NCBI Taxonomy" id="940149"/>
    <lineage>
        <taxon>Bacteria</taxon>
        <taxon>Pseudomonadati</taxon>
        <taxon>Pseudomonadota</taxon>
        <taxon>Alphaproteobacteria</taxon>
        <taxon>Rhodospirillales</taxon>
        <taxon>Dongiaceae</taxon>
        <taxon>Dongia</taxon>
    </lineage>
</organism>
<dbReference type="PANTHER" id="PTHR11904">
    <property type="entry name" value="METHYLTHIOADENOSINE/PURINE NUCLEOSIDE PHOSPHORYLASE"/>
    <property type="match status" value="1"/>
</dbReference>
<dbReference type="CDD" id="cd09009">
    <property type="entry name" value="PNP-EcPNPII_like"/>
    <property type="match status" value="1"/>
</dbReference>
<dbReference type="SUPFAM" id="SSF53167">
    <property type="entry name" value="Purine and uridine phosphorylases"/>
    <property type="match status" value="1"/>
</dbReference>
<dbReference type="PIRSF" id="PIRSF000477">
    <property type="entry name" value="PurNPase"/>
    <property type="match status" value="1"/>
</dbReference>
<evidence type="ECO:0000256" key="5">
    <source>
        <dbReference type="PIRNR" id="PIRNR000477"/>
    </source>
</evidence>
<keyword evidence="3 5" id="KW-0328">Glycosyltransferase</keyword>
<sequence>MSAATLKTIARKAKGFRAEIGLVLGSGMGEFAAHVADPIVFPYADLPGFEQSGVSGHAGRLVLGRIGRKSVAVLQGRIHYYERGDAGAMKVPLETLHGLGCETLLLTNAAGSLMPSVKPGGLILIKDHVNYVQESPLFGLTGNQRFVDMVGAYDAGLRKAFKTQAAKLKIPLKEGVYAWLAGPQFETPAEIKGLRRFGIDAVGMSTVPDVILARYFGMKVAAISAVTNMGAGMSRESLSHEHTMQQMKTASDKLTRLLLGLLGARP</sequence>
<keyword evidence="4 5" id="KW-0808">Transferase</keyword>
<comment type="function">
    <text evidence="5">The purine nucleoside phosphorylases catalyze the phosphorolytic breakdown of the N-glycosidic bond in the beta-(deoxy)ribonucleoside molecules, with the formation of the corresponding free purine bases and pentose-1-phosphate.</text>
</comment>
<dbReference type="InterPro" id="IPR035994">
    <property type="entry name" value="Nucleoside_phosphorylase_sf"/>
</dbReference>
<proteinExistence type="inferred from homology"/>
<accession>A0ABU5DTG1</accession>
<dbReference type="NCBIfam" id="TIGR01697">
    <property type="entry name" value="PNPH-PUNA-XAPA"/>
    <property type="match status" value="1"/>
</dbReference>
<dbReference type="Proteomes" id="UP001271769">
    <property type="component" value="Unassembled WGS sequence"/>
</dbReference>
<name>A0ABU5DTG1_9PROT</name>
<dbReference type="Gene3D" id="3.40.50.1580">
    <property type="entry name" value="Nucleoside phosphorylase domain"/>
    <property type="match status" value="1"/>
</dbReference>
<comment type="pathway">
    <text evidence="1 5">Purine metabolism; purine nucleoside salvage.</text>
</comment>
<evidence type="ECO:0000313" key="7">
    <source>
        <dbReference type="EMBL" id="MDY0870615.1"/>
    </source>
</evidence>
<dbReference type="EC" id="2.4.2.1" evidence="5"/>
<keyword evidence="8" id="KW-1185">Reference proteome</keyword>
<dbReference type="EMBL" id="JAXCLX010000001">
    <property type="protein sequence ID" value="MDY0870615.1"/>
    <property type="molecule type" value="Genomic_DNA"/>
</dbReference>
<dbReference type="PANTHER" id="PTHR11904:SF9">
    <property type="entry name" value="PURINE NUCLEOSIDE PHOSPHORYLASE-RELATED"/>
    <property type="match status" value="1"/>
</dbReference>
<gene>
    <name evidence="7" type="ORF">SMD31_01720</name>
</gene>
<evidence type="ECO:0000313" key="8">
    <source>
        <dbReference type="Proteomes" id="UP001271769"/>
    </source>
</evidence>
<comment type="similarity">
    <text evidence="2 5">Belongs to the PNP/MTAP phosphorylase family.</text>
</comment>
<protein>
    <recommendedName>
        <fullName evidence="5">Purine nucleoside phosphorylase</fullName>
        <ecNumber evidence="5">2.4.2.1</ecNumber>
    </recommendedName>
    <alternativeName>
        <fullName evidence="5">Inosine-guanosine phosphorylase</fullName>
    </alternativeName>
</protein>
<dbReference type="InterPro" id="IPR000845">
    <property type="entry name" value="Nucleoside_phosphorylase_d"/>
</dbReference>
<comment type="caution">
    <text evidence="7">The sequence shown here is derived from an EMBL/GenBank/DDBJ whole genome shotgun (WGS) entry which is preliminary data.</text>
</comment>
<evidence type="ECO:0000256" key="4">
    <source>
        <dbReference type="ARBA" id="ARBA00022679"/>
    </source>
</evidence>
<dbReference type="GO" id="GO:0004731">
    <property type="term" value="F:purine-nucleoside phosphorylase activity"/>
    <property type="evidence" value="ECO:0007669"/>
    <property type="project" value="UniProtKB-EC"/>
</dbReference>
<feature type="domain" description="Nucleoside phosphorylase" evidence="6">
    <location>
        <begin position="20"/>
        <end position="262"/>
    </location>
</feature>
<dbReference type="RefSeq" id="WP_320498902.1">
    <property type="nucleotide sequence ID" value="NZ_JAXCLX010000001.1"/>
</dbReference>
<dbReference type="NCBIfam" id="NF006054">
    <property type="entry name" value="PRK08202.1"/>
    <property type="match status" value="1"/>
</dbReference>
<evidence type="ECO:0000259" key="6">
    <source>
        <dbReference type="Pfam" id="PF01048"/>
    </source>
</evidence>